<feature type="transmembrane region" description="Helical" evidence="7">
    <location>
        <begin position="673"/>
        <end position="700"/>
    </location>
</feature>
<keyword evidence="10" id="KW-1185">Reference proteome</keyword>
<feature type="transmembrane region" description="Helical" evidence="7">
    <location>
        <begin position="721"/>
        <end position="749"/>
    </location>
</feature>
<keyword evidence="4 7" id="KW-1133">Transmembrane helix</keyword>
<protein>
    <submittedName>
        <fullName evidence="9">FtsX-like permease family protein</fullName>
    </submittedName>
</protein>
<dbReference type="EMBL" id="JBHSFP010000001">
    <property type="protein sequence ID" value="MFC4529692.1"/>
    <property type="molecule type" value="Genomic_DNA"/>
</dbReference>
<feature type="transmembrane region" description="Helical" evidence="7">
    <location>
        <begin position="339"/>
        <end position="359"/>
    </location>
</feature>
<reference evidence="10" key="1">
    <citation type="journal article" date="2019" name="Int. J. Syst. Evol. Microbiol.">
        <title>The Global Catalogue of Microorganisms (GCM) 10K type strain sequencing project: providing services to taxonomists for standard genome sequencing and annotation.</title>
        <authorList>
            <consortium name="The Broad Institute Genomics Platform"/>
            <consortium name="The Broad Institute Genome Sequencing Center for Infectious Disease"/>
            <person name="Wu L."/>
            <person name="Ma J."/>
        </authorList>
    </citation>
    <scope>NUCLEOTIDE SEQUENCE [LARGE SCALE GENOMIC DNA]</scope>
    <source>
        <strain evidence="10">CGMCC 4.7132</strain>
    </source>
</reference>
<dbReference type="RefSeq" id="WP_380836360.1">
    <property type="nucleotide sequence ID" value="NZ_JBHSFP010000001.1"/>
</dbReference>
<dbReference type="Proteomes" id="UP001596004">
    <property type="component" value="Unassembled WGS sequence"/>
</dbReference>
<comment type="subcellular location">
    <subcellularLocation>
        <location evidence="1">Cell membrane</location>
        <topology evidence="1">Multi-pass membrane protein</topology>
    </subcellularLocation>
</comment>
<dbReference type="InterPro" id="IPR003838">
    <property type="entry name" value="ABC3_permease_C"/>
</dbReference>
<proteinExistence type="inferred from homology"/>
<feature type="domain" description="ABC3 transporter permease C-terminal" evidence="8">
    <location>
        <begin position="681"/>
        <end position="793"/>
    </location>
</feature>
<keyword evidence="5 7" id="KW-0472">Membrane</keyword>
<evidence type="ECO:0000256" key="1">
    <source>
        <dbReference type="ARBA" id="ARBA00004651"/>
    </source>
</evidence>
<evidence type="ECO:0000256" key="6">
    <source>
        <dbReference type="ARBA" id="ARBA00038076"/>
    </source>
</evidence>
<evidence type="ECO:0000256" key="3">
    <source>
        <dbReference type="ARBA" id="ARBA00022692"/>
    </source>
</evidence>
<accession>A0ABV9CAQ0</accession>
<feature type="transmembrane region" description="Helical" evidence="7">
    <location>
        <begin position="769"/>
        <end position="792"/>
    </location>
</feature>
<evidence type="ECO:0000256" key="5">
    <source>
        <dbReference type="ARBA" id="ARBA00023136"/>
    </source>
</evidence>
<comment type="caution">
    <text evidence="9">The sequence shown here is derived from an EMBL/GenBank/DDBJ whole genome shotgun (WGS) entry which is preliminary data.</text>
</comment>
<keyword evidence="2" id="KW-1003">Cell membrane</keyword>
<evidence type="ECO:0000256" key="4">
    <source>
        <dbReference type="ARBA" id="ARBA00022989"/>
    </source>
</evidence>
<dbReference type="PANTHER" id="PTHR30572:SF4">
    <property type="entry name" value="ABC TRANSPORTER PERMEASE YTRF"/>
    <property type="match status" value="1"/>
</dbReference>
<comment type="similarity">
    <text evidence="6">Belongs to the ABC-4 integral membrane protein family.</text>
</comment>
<evidence type="ECO:0000256" key="2">
    <source>
        <dbReference type="ARBA" id="ARBA00022475"/>
    </source>
</evidence>
<evidence type="ECO:0000259" key="8">
    <source>
        <dbReference type="Pfam" id="PF02687"/>
    </source>
</evidence>
<feature type="domain" description="ABC3 transporter permease C-terminal" evidence="8">
    <location>
        <begin position="248"/>
        <end position="366"/>
    </location>
</feature>
<dbReference type="PANTHER" id="PTHR30572">
    <property type="entry name" value="MEMBRANE COMPONENT OF TRANSPORTER-RELATED"/>
    <property type="match status" value="1"/>
</dbReference>
<keyword evidence="3 7" id="KW-0812">Transmembrane</keyword>
<name>A0ABV9CAQ0_9ACTN</name>
<dbReference type="InterPro" id="IPR050250">
    <property type="entry name" value="Macrolide_Exporter_MacB"/>
</dbReference>
<evidence type="ECO:0000256" key="7">
    <source>
        <dbReference type="SAM" id="Phobius"/>
    </source>
</evidence>
<feature type="transmembrane region" description="Helical" evidence="7">
    <location>
        <begin position="244"/>
        <end position="269"/>
    </location>
</feature>
<sequence>MWLGLAAARERWTTFAGTFVTLLLAVAIVSVTSAAFFSAEPTPPARFAGAGVLVGVPAIEREEGNFTPDRPWPPETAEALIERLGGVPGVARAIPDRPFYAQAVIDGEPVEAHQGYAWSTAALAPYPLASGTAPRGAGQVVLDRALGLAPGARVTVLTARGPSRYTVSGTVDAPGVYLSDAEAETFAGGVRTIGLVTAPGADVAAVEAAARAIVGGDGRVFAGEARAALEPLEDARVRWIGMQVLTAMAAMGAFVPIFVVASTFAFGVAQRRHEFGLLRAVGATPRQVRAMVFGEALAVGVAAAAAGVALGVVLAPGLGDLLVEVGFEPRGFAVELRPAPLAGSFALGVLVALLGVWSASRRAARVRPLEALREAAVDERPMARVRWIAGGLFCTAGLGGAVVTASAGGEGLVGFGLLTAMALIVGLALLGPAVVPPVVRVVTWPLGVSRGATGMLVRESALVAVRRTASMATPVLVTVGFSVLITGMVQTTAGAFASARTGSFQARAMVVPDGTPGLSDAAVSAAGATSVLSTALYRQDGEAVPAAGVSPELLAMGREGLDVLSGSIDGFGERGIVVPSWVATQWGWTTGRMVRAAFEDGRTVSLRVVAVADGGPGGVLVPRDLVRAHDRSVLADEGFVTRAIAGPPPSGLGARAVDLATYRARADSEDDRLVWIFTVLLVIVSAGYTAVAIANTLMMAAAGRARDLTVLRLSGATTRQVLGTVAAESALVVVLGTLMGLAVALPALLGMRAGLQEALATKVALVLPWPLITGVVAACLVIAAGTAVLTSWPRLRPGQAAR</sequence>
<gene>
    <name evidence="9" type="ORF">ACFO60_02855</name>
</gene>
<evidence type="ECO:0000313" key="9">
    <source>
        <dbReference type="EMBL" id="MFC4529692.1"/>
    </source>
</evidence>
<feature type="transmembrane region" description="Helical" evidence="7">
    <location>
        <begin position="413"/>
        <end position="435"/>
    </location>
</feature>
<feature type="transmembrane region" description="Helical" evidence="7">
    <location>
        <begin position="475"/>
        <end position="497"/>
    </location>
</feature>
<dbReference type="Pfam" id="PF02687">
    <property type="entry name" value="FtsX"/>
    <property type="match status" value="2"/>
</dbReference>
<evidence type="ECO:0000313" key="10">
    <source>
        <dbReference type="Proteomes" id="UP001596004"/>
    </source>
</evidence>
<feature type="transmembrane region" description="Helical" evidence="7">
    <location>
        <begin position="12"/>
        <end position="37"/>
    </location>
</feature>
<organism evidence="9 10">
    <name type="scientific">Sphaerisporangium dianthi</name>
    <dbReference type="NCBI Taxonomy" id="1436120"/>
    <lineage>
        <taxon>Bacteria</taxon>
        <taxon>Bacillati</taxon>
        <taxon>Actinomycetota</taxon>
        <taxon>Actinomycetes</taxon>
        <taxon>Streptosporangiales</taxon>
        <taxon>Streptosporangiaceae</taxon>
        <taxon>Sphaerisporangium</taxon>
    </lineage>
</organism>
<feature type="transmembrane region" description="Helical" evidence="7">
    <location>
        <begin position="290"/>
        <end position="319"/>
    </location>
</feature>
<feature type="transmembrane region" description="Helical" evidence="7">
    <location>
        <begin position="387"/>
        <end position="407"/>
    </location>
</feature>